<dbReference type="AlphaFoldDB" id="A0A9N9C2C1"/>
<reference evidence="2" key="1">
    <citation type="submission" date="2021-06" db="EMBL/GenBank/DDBJ databases">
        <authorList>
            <person name="Kallberg Y."/>
            <person name="Tangrot J."/>
            <person name="Rosling A."/>
        </authorList>
    </citation>
    <scope>NUCLEOTIDE SEQUENCE</scope>
    <source>
        <strain evidence="2">FL130A</strain>
    </source>
</reference>
<name>A0A9N9C2C1_9GLOM</name>
<protein>
    <submittedName>
        <fullName evidence="2">8027_t:CDS:1</fullName>
    </submittedName>
</protein>
<feature type="transmembrane region" description="Helical" evidence="1">
    <location>
        <begin position="46"/>
        <end position="66"/>
    </location>
</feature>
<keyword evidence="3" id="KW-1185">Reference proteome</keyword>
<dbReference type="EMBL" id="CAJVPS010003323">
    <property type="protein sequence ID" value="CAG8586627.1"/>
    <property type="molecule type" value="Genomic_DNA"/>
</dbReference>
<evidence type="ECO:0000313" key="3">
    <source>
        <dbReference type="Proteomes" id="UP000789508"/>
    </source>
</evidence>
<comment type="caution">
    <text evidence="2">The sequence shown here is derived from an EMBL/GenBank/DDBJ whole genome shotgun (WGS) entry which is preliminary data.</text>
</comment>
<proteinExistence type="predicted"/>
<evidence type="ECO:0000313" key="2">
    <source>
        <dbReference type="EMBL" id="CAG8586627.1"/>
    </source>
</evidence>
<evidence type="ECO:0000256" key="1">
    <source>
        <dbReference type="SAM" id="Phobius"/>
    </source>
</evidence>
<organism evidence="2 3">
    <name type="scientific">Ambispora leptoticha</name>
    <dbReference type="NCBI Taxonomy" id="144679"/>
    <lineage>
        <taxon>Eukaryota</taxon>
        <taxon>Fungi</taxon>
        <taxon>Fungi incertae sedis</taxon>
        <taxon>Mucoromycota</taxon>
        <taxon>Glomeromycotina</taxon>
        <taxon>Glomeromycetes</taxon>
        <taxon>Archaeosporales</taxon>
        <taxon>Ambisporaceae</taxon>
        <taxon>Ambispora</taxon>
    </lineage>
</organism>
<accession>A0A9N9C2C1</accession>
<keyword evidence="1" id="KW-0812">Transmembrane</keyword>
<dbReference type="Proteomes" id="UP000789508">
    <property type="component" value="Unassembled WGS sequence"/>
</dbReference>
<keyword evidence="1" id="KW-1133">Transmembrane helix</keyword>
<sequence>MTPTQMIGTATSAIDFTVGANQPAALTSPTQNIDNVGSTPSNAARINIFTLLRNFVVGLVMIVGMGF</sequence>
<keyword evidence="1" id="KW-0472">Membrane</keyword>
<gene>
    <name evidence="2" type="ORF">ALEPTO_LOCUS7514</name>
</gene>